<organism evidence="2 3">
    <name type="scientific">Gemmata obscuriglobus</name>
    <dbReference type="NCBI Taxonomy" id="114"/>
    <lineage>
        <taxon>Bacteria</taxon>
        <taxon>Pseudomonadati</taxon>
        <taxon>Planctomycetota</taxon>
        <taxon>Planctomycetia</taxon>
        <taxon>Gemmatales</taxon>
        <taxon>Gemmataceae</taxon>
        <taxon>Gemmata</taxon>
    </lineage>
</organism>
<dbReference type="KEGG" id="gog:C1280_02960"/>
<sequence>MHNFRFHLGGTAMNADNKPQAQDSTESGRAQEPRESVLTRVRAAAHDLGERVRKALGRDDDTRPPGFNGLMLVA</sequence>
<accession>A0A2Z3H4Y6</accession>
<evidence type="ECO:0000313" key="3">
    <source>
        <dbReference type="Proteomes" id="UP000245802"/>
    </source>
</evidence>
<feature type="region of interest" description="Disordered" evidence="1">
    <location>
        <begin position="1"/>
        <end position="37"/>
    </location>
</feature>
<feature type="compositionally biased region" description="Basic and acidic residues" evidence="1">
    <location>
        <begin position="54"/>
        <end position="63"/>
    </location>
</feature>
<dbReference type="AlphaFoldDB" id="A0A2Z3H4Y6"/>
<evidence type="ECO:0000313" key="2">
    <source>
        <dbReference type="EMBL" id="AWM36070.1"/>
    </source>
</evidence>
<feature type="region of interest" description="Disordered" evidence="1">
    <location>
        <begin position="54"/>
        <end position="74"/>
    </location>
</feature>
<gene>
    <name evidence="2" type="ORF">C1280_02960</name>
</gene>
<feature type="compositionally biased region" description="Polar residues" evidence="1">
    <location>
        <begin position="17"/>
        <end position="28"/>
    </location>
</feature>
<reference evidence="2 3" key="1">
    <citation type="submission" date="2018-01" db="EMBL/GenBank/DDBJ databases">
        <title>G. obscuriglobus.</title>
        <authorList>
            <person name="Franke J."/>
            <person name="Blomberg W."/>
            <person name="Selmecki A."/>
        </authorList>
    </citation>
    <scope>NUCLEOTIDE SEQUENCE [LARGE SCALE GENOMIC DNA]</scope>
    <source>
        <strain evidence="2 3">DSM 5831</strain>
    </source>
</reference>
<dbReference type="EMBL" id="CP025958">
    <property type="protein sequence ID" value="AWM36070.1"/>
    <property type="molecule type" value="Genomic_DNA"/>
</dbReference>
<dbReference type="Proteomes" id="UP000245802">
    <property type="component" value="Chromosome"/>
</dbReference>
<protein>
    <submittedName>
        <fullName evidence="2">Uncharacterized protein</fullName>
    </submittedName>
</protein>
<name>A0A2Z3H4Y6_9BACT</name>
<evidence type="ECO:0000256" key="1">
    <source>
        <dbReference type="SAM" id="MobiDB-lite"/>
    </source>
</evidence>
<proteinExistence type="predicted"/>
<keyword evidence="3" id="KW-1185">Reference proteome</keyword>